<proteinExistence type="predicted"/>
<reference evidence="3" key="1">
    <citation type="journal article" date="2019" name="Int. J. Syst. Evol. Microbiol.">
        <title>The Global Catalogue of Microorganisms (GCM) 10K type strain sequencing project: providing services to taxonomists for standard genome sequencing and annotation.</title>
        <authorList>
            <consortium name="The Broad Institute Genomics Platform"/>
            <consortium name="The Broad Institute Genome Sequencing Center for Infectious Disease"/>
            <person name="Wu L."/>
            <person name="Ma J."/>
        </authorList>
    </citation>
    <scope>NUCLEOTIDE SEQUENCE [LARGE SCALE GENOMIC DNA]</scope>
    <source>
        <strain evidence="3">NBRC 110107</strain>
    </source>
</reference>
<sequence length="189" mass="19490">MTAAAFTFETPRSDASVAVCAGRLLLLAGTVFGAANLFQWGVLSGALDLHPAYLGLNWALAAGIFLTGLFRLRRIGGEAARGVAGWSRVFILAHVGVALVLAAVSNAAGDWGLMRWNAVAGLTLYAVGWAVAAIRTETPNMGVLFLVALGGAAGAAMVLGTPDQYLIQSCTLALAALLPGLWLALGRRL</sequence>
<evidence type="ECO:0000256" key="1">
    <source>
        <dbReference type="SAM" id="Phobius"/>
    </source>
</evidence>
<organism evidence="2 3">
    <name type="scientific">Brevundimonas denitrificans</name>
    <dbReference type="NCBI Taxonomy" id="1443434"/>
    <lineage>
        <taxon>Bacteria</taxon>
        <taxon>Pseudomonadati</taxon>
        <taxon>Pseudomonadota</taxon>
        <taxon>Alphaproteobacteria</taxon>
        <taxon>Caulobacterales</taxon>
        <taxon>Caulobacteraceae</taxon>
        <taxon>Brevundimonas</taxon>
    </lineage>
</organism>
<evidence type="ECO:0000313" key="2">
    <source>
        <dbReference type="EMBL" id="GLS01650.1"/>
    </source>
</evidence>
<keyword evidence="3" id="KW-1185">Reference proteome</keyword>
<evidence type="ECO:0000313" key="3">
    <source>
        <dbReference type="Proteomes" id="UP001156921"/>
    </source>
</evidence>
<keyword evidence="1" id="KW-1133">Transmembrane helix</keyword>
<gene>
    <name evidence="2" type="ORF">GCM10007859_16650</name>
</gene>
<dbReference type="Proteomes" id="UP001156921">
    <property type="component" value="Unassembled WGS sequence"/>
</dbReference>
<protein>
    <submittedName>
        <fullName evidence="2">Uncharacterized protein</fullName>
    </submittedName>
</protein>
<comment type="caution">
    <text evidence="2">The sequence shown here is derived from an EMBL/GenBank/DDBJ whole genome shotgun (WGS) entry which is preliminary data.</text>
</comment>
<feature type="transmembrane region" description="Helical" evidence="1">
    <location>
        <begin position="141"/>
        <end position="159"/>
    </location>
</feature>
<keyword evidence="1" id="KW-0472">Membrane</keyword>
<keyword evidence="1" id="KW-0812">Transmembrane</keyword>
<feature type="transmembrane region" description="Helical" evidence="1">
    <location>
        <begin position="116"/>
        <end position="134"/>
    </location>
</feature>
<dbReference type="EMBL" id="BSOY01000033">
    <property type="protein sequence ID" value="GLS01650.1"/>
    <property type="molecule type" value="Genomic_DNA"/>
</dbReference>
<dbReference type="RefSeq" id="WP_284222513.1">
    <property type="nucleotide sequence ID" value="NZ_BSOY01000033.1"/>
</dbReference>
<name>A0ABQ6BHZ9_9CAUL</name>
<accession>A0ABQ6BHZ9</accession>
<feature type="transmembrane region" description="Helical" evidence="1">
    <location>
        <begin position="165"/>
        <end position="185"/>
    </location>
</feature>
<feature type="transmembrane region" description="Helical" evidence="1">
    <location>
        <begin position="52"/>
        <end position="72"/>
    </location>
</feature>
<feature type="transmembrane region" description="Helical" evidence="1">
    <location>
        <begin position="21"/>
        <end position="40"/>
    </location>
</feature>
<feature type="transmembrane region" description="Helical" evidence="1">
    <location>
        <begin position="84"/>
        <end position="104"/>
    </location>
</feature>